<proteinExistence type="predicted"/>
<dbReference type="EMBL" id="AP022572">
    <property type="protein sequence ID" value="BBX59182.1"/>
    <property type="molecule type" value="Genomic_DNA"/>
</dbReference>
<organism evidence="1 2">
    <name type="scientific">Mycobacterium shottsii</name>
    <dbReference type="NCBI Taxonomy" id="133549"/>
    <lineage>
        <taxon>Bacteria</taxon>
        <taxon>Bacillati</taxon>
        <taxon>Actinomycetota</taxon>
        <taxon>Actinomycetes</taxon>
        <taxon>Mycobacteriales</taxon>
        <taxon>Mycobacteriaceae</taxon>
        <taxon>Mycobacterium</taxon>
        <taxon>Mycobacterium ulcerans group</taxon>
    </lineage>
</organism>
<keyword evidence="2" id="KW-1185">Reference proteome</keyword>
<dbReference type="KEGG" id="msho:MSHO_45270"/>
<accession>A0A7I7LI72</accession>
<evidence type="ECO:0000313" key="1">
    <source>
        <dbReference type="EMBL" id="BBX59182.1"/>
    </source>
</evidence>
<dbReference type="Proteomes" id="UP000467164">
    <property type="component" value="Chromosome"/>
</dbReference>
<sequence>MSLVDLALLPFRIARSVAEAVVPVGQRPPTPPAELIVVDGMPEGVPPAARRPEPTLPVPAGWPFGEEFPRTCGAARLAGGALFWTDFIYDDYGATGLPVGDLKIQAPPRGTYVYPDGPAAGNGADIFRVAIGLTETHTRWRVDWNTLQDATVPVALFTFDTDRSRSASADWPAGAGVRS</sequence>
<name>A0A7I7LI72_9MYCO</name>
<reference evidence="1 2" key="1">
    <citation type="journal article" date="2019" name="Emerg. Microbes Infect.">
        <title>Comprehensive subspecies identification of 175 nontuberculous mycobacteria species based on 7547 genomic profiles.</title>
        <authorList>
            <person name="Matsumoto Y."/>
            <person name="Kinjo T."/>
            <person name="Motooka D."/>
            <person name="Nabeya D."/>
            <person name="Jung N."/>
            <person name="Uechi K."/>
            <person name="Horii T."/>
            <person name="Iida T."/>
            <person name="Fujita J."/>
            <person name="Nakamura S."/>
        </authorList>
    </citation>
    <scope>NUCLEOTIDE SEQUENCE [LARGE SCALE GENOMIC DNA]</scope>
    <source>
        <strain evidence="1 2">JCM 12657</strain>
    </source>
</reference>
<evidence type="ECO:0000313" key="2">
    <source>
        <dbReference type="Proteomes" id="UP000467164"/>
    </source>
</evidence>
<protein>
    <submittedName>
        <fullName evidence="1">Uncharacterized protein</fullName>
    </submittedName>
</protein>
<dbReference type="AlphaFoldDB" id="A0A7I7LI72"/>
<gene>
    <name evidence="1" type="ORF">MSHO_45270</name>
</gene>